<dbReference type="PRINTS" id="PR01484">
    <property type="entry name" value="PRTACTNFAMLY"/>
</dbReference>
<dbReference type="AlphaFoldDB" id="R6I3X0"/>
<evidence type="ECO:0000259" key="1">
    <source>
        <dbReference type="PROSITE" id="PS51208"/>
    </source>
</evidence>
<feature type="domain" description="Autotransporter" evidence="1">
    <location>
        <begin position="587"/>
        <end position="848"/>
    </location>
</feature>
<dbReference type="InterPro" id="IPR005546">
    <property type="entry name" value="Autotransporte_beta"/>
</dbReference>
<dbReference type="Pfam" id="PF03797">
    <property type="entry name" value="Autotransporter"/>
    <property type="match status" value="1"/>
</dbReference>
<dbReference type="NCBIfam" id="TIGR04415">
    <property type="entry name" value="O_hepto_targRPT"/>
    <property type="match status" value="2"/>
</dbReference>
<dbReference type="PROSITE" id="PS51208">
    <property type="entry name" value="AUTOTRANSPORTER"/>
    <property type="match status" value="1"/>
</dbReference>
<dbReference type="GO" id="GO:0019867">
    <property type="term" value="C:outer membrane"/>
    <property type="evidence" value="ECO:0007669"/>
    <property type="project" value="InterPro"/>
</dbReference>
<sequence>MKNHKDLNKQELMTRQENQRVHLGGKFVSLEFKTKAPHGAGRKKQAEKVLATVVMGMNLVNATAPVAALAAAEQTVPAPAQPLRSQATPLDYAVLPQLADVVDRAIFARAEATEYDGNASVATMIAGDTQNITATQNGTVGVMSSGGKQHISSGGSGTVSTMSRGGTQFVSSGGIGTVIDMNGGYQTIYVDGVGSVNTIGGMGVQDISGGVGMVSIMNHSLGQQNVIGGTGTMSIMLDGLQQVYNSGTATVDTMIGGTQILMSGIGTVIDMSGGTQTINDLGIGTVSALSGGTQIISSGGTAANTTIMGGTQIVNSLGVVSSTVLSAGVQQVYYGSKLSDITFAGGTQVVMGGATVSDMKVAAGVQQVKTGGTSLDTTINGGVMQLASGGSVSGLTISYGSLELESIVGGSFTIGGTMTVGGGSVNMTDSSVTRAGAPTYESLSINKLIGNGTTFIMDTDLAGETNSDKISITDADYGTHYVQIKDLSSLNGSTVTGAHQQLLITDTSGKLTFEGKEFNAGGLWDVDPTLAKGDTLGLSANDWYLTKIAKTVNNDTAVLLDAADNSYALWRNTNDSLRSRLGALASGSAQADGIWARTQAGRFGGAGYEGRYNMYQLGYDKADNAKSIYGMAVDYGDGTGSYTDGSGKNKLKTFNLYSVWTGDNGAYTNVTARAGNFSTDLESYGDYPDKASYKQHAYSVSVEYGKRFDLERGLYIEPNAQFTLGRLGSIDYTTDRGVNGRIDGMNSALGRIGFVMGQKIENGSDIYLKADLLHEFAGERDLQLTSDLGGTHDVLTKHNDYGDTWFELGLGGNVRISKTGDFYGEVTRGFGGDINKKWSVNAGLRFTF</sequence>
<dbReference type="STRING" id="1262914.BN533_02098"/>
<name>R6I3X0_9FIRM</name>
<dbReference type="Gene3D" id="2.160.20.20">
    <property type="match status" value="1"/>
</dbReference>
<proteinExistence type="predicted"/>
<dbReference type="InterPro" id="IPR030930">
    <property type="entry name" value="AIDA"/>
</dbReference>
<dbReference type="InterPro" id="IPR006315">
    <property type="entry name" value="OM_autotransptr_brl_dom"/>
</dbReference>
<dbReference type="RefSeq" id="WP_021718997.1">
    <property type="nucleotide sequence ID" value="NZ_CAUERG010000012.1"/>
</dbReference>
<dbReference type="InterPro" id="IPR003991">
    <property type="entry name" value="Pertactin_virulence_factor"/>
</dbReference>
<dbReference type="SUPFAM" id="SSF103515">
    <property type="entry name" value="Autotransporter"/>
    <property type="match status" value="1"/>
</dbReference>
<evidence type="ECO:0000313" key="2">
    <source>
        <dbReference type="EMBL" id="CDB44878.1"/>
    </source>
</evidence>
<dbReference type="SUPFAM" id="SSF51126">
    <property type="entry name" value="Pectin lyase-like"/>
    <property type="match status" value="1"/>
</dbReference>
<gene>
    <name evidence="2" type="ORF">BN533_02098</name>
</gene>
<dbReference type="eggNOG" id="COG2931">
    <property type="taxonomic scope" value="Bacteria"/>
</dbReference>
<dbReference type="HOGENOM" id="CLU_305624_0_0_9"/>
<comment type="caution">
    <text evidence="2">The sequence shown here is derived from an EMBL/GenBank/DDBJ whole genome shotgun (WGS) entry which is preliminary data.</text>
</comment>
<dbReference type="InterPro" id="IPR011050">
    <property type="entry name" value="Pectin_lyase_fold/virulence"/>
</dbReference>
<dbReference type="Gene3D" id="2.40.128.130">
    <property type="entry name" value="Autotransporter beta-domain"/>
    <property type="match status" value="1"/>
</dbReference>
<dbReference type="NCBIfam" id="TIGR01414">
    <property type="entry name" value="autotrans_barl"/>
    <property type="match status" value="1"/>
</dbReference>
<accession>R6I3X0</accession>
<dbReference type="SMART" id="SM00869">
    <property type="entry name" value="Autotransporter"/>
    <property type="match status" value="1"/>
</dbReference>
<organism evidence="2">
    <name type="scientific">Phascolarctobacterium faecium</name>
    <dbReference type="NCBI Taxonomy" id="33025"/>
    <lineage>
        <taxon>Bacteria</taxon>
        <taxon>Bacillati</taxon>
        <taxon>Bacillota</taxon>
        <taxon>Negativicutes</taxon>
        <taxon>Acidaminococcales</taxon>
        <taxon>Acidaminococcaceae</taxon>
        <taxon>Phascolarctobacterium</taxon>
    </lineage>
</organism>
<dbReference type="InterPro" id="IPR036709">
    <property type="entry name" value="Autotransporte_beta_dom_sf"/>
</dbReference>
<reference evidence="2" key="1">
    <citation type="submission" date="2012-11" db="EMBL/GenBank/DDBJ databases">
        <title>Dependencies among metagenomic species, viruses, plasmids and units of genetic variation.</title>
        <authorList>
            <person name="Nielsen H.B."/>
            <person name="Almeida M."/>
            <person name="Juncker A.S."/>
            <person name="Rasmussen S."/>
            <person name="Li J."/>
            <person name="Sunagawa S."/>
            <person name="Plichta D."/>
            <person name="Gautier L."/>
            <person name="Le Chatelier E."/>
            <person name="Peletier E."/>
            <person name="Bonde I."/>
            <person name="Nielsen T."/>
            <person name="Manichanh C."/>
            <person name="Arumugam M."/>
            <person name="Batto J."/>
            <person name="Santos M.B.Q.D."/>
            <person name="Blom N."/>
            <person name="Borruel N."/>
            <person name="Burgdorf K.S."/>
            <person name="Boumezbeur F."/>
            <person name="Casellas F."/>
            <person name="Dore J."/>
            <person name="Guarner F."/>
            <person name="Hansen T."/>
            <person name="Hildebrand F."/>
            <person name="Kaas R.S."/>
            <person name="Kennedy S."/>
            <person name="Kristiansen K."/>
            <person name="Kultima J.R."/>
            <person name="Leonard P."/>
            <person name="Levenez F."/>
            <person name="Lund O."/>
            <person name="Moumen B."/>
            <person name="Le Paslier D."/>
            <person name="Pons N."/>
            <person name="Pedersen O."/>
            <person name="Prifti E."/>
            <person name="Qin J."/>
            <person name="Raes J."/>
            <person name="Tap J."/>
            <person name="Tims S."/>
            <person name="Ussery D.W."/>
            <person name="Yamada T."/>
            <person name="MetaHit consortium"/>
            <person name="Renault P."/>
            <person name="Sicheritz-Ponten T."/>
            <person name="Bork P."/>
            <person name="Wang J."/>
            <person name="Brunak S."/>
            <person name="Ehrlich S.D."/>
        </authorList>
    </citation>
    <scope>NUCLEOTIDE SEQUENCE [LARGE SCALE GENOMIC DNA]</scope>
</reference>
<dbReference type="InterPro" id="IPR012332">
    <property type="entry name" value="Autotransporter_pectin_lyase_C"/>
</dbReference>
<protein>
    <recommendedName>
        <fullName evidence="1">Autotransporter domain-containing protein</fullName>
    </recommendedName>
</protein>
<dbReference type="eggNOG" id="COG3468">
    <property type="taxonomic scope" value="Bacteria"/>
</dbReference>
<dbReference type="EMBL" id="CBDS010000003">
    <property type="protein sequence ID" value="CDB44878.1"/>
    <property type="molecule type" value="Genomic_DNA"/>
</dbReference>